<evidence type="ECO:0000256" key="1">
    <source>
        <dbReference type="ARBA" id="ARBA00004824"/>
    </source>
</evidence>
<evidence type="ECO:0000256" key="6">
    <source>
        <dbReference type="ARBA" id="ARBA00022679"/>
    </source>
</evidence>
<dbReference type="InterPro" id="IPR036038">
    <property type="entry name" value="Aminotransferase-like"/>
</dbReference>
<dbReference type="EMBL" id="BAABJX010000056">
    <property type="protein sequence ID" value="GAA4847333.1"/>
    <property type="molecule type" value="Genomic_DNA"/>
</dbReference>
<dbReference type="InterPro" id="IPR043132">
    <property type="entry name" value="BCAT-like_C"/>
</dbReference>
<dbReference type="InterPro" id="IPR050571">
    <property type="entry name" value="Class-IV_PLP-Dep_Aminotrnsfr"/>
</dbReference>
<dbReference type="InterPro" id="IPR043131">
    <property type="entry name" value="BCAT-like_N"/>
</dbReference>
<evidence type="ECO:0000256" key="2">
    <source>
        <dbReference type="ARBA" id="ARBA00004931"/>
    </source>
</evidence>
<reference evidence="12" key="1">
    <citation type="journal article" date="2019" name="Int. J. Syst. Evol. Microbiol.">
        <title>The Global Catalogue of Microorganisms (GCM) 10K type strain sequencing project: providing services to taxonomists for standard genome sequencing and annotation.</title>
        <authorList>
            <consortium name="The Broad Institute Genomics Platform"/>
            <consortium name="The Broad Institute Genome Sequencing Center for Infectious Disease"/>
            <person name="Wu L."/>
            <person name="Ma J."/>
        </authorList>
    </citation>
    <scope>NUCLEOTIDE SEQUENCE [LARGE SCALE GENOMIC DNA]</scope>
    <source>
        <strain evidence="12">JCM 18326</strain>
    </source>
</reference>
<dbReference type="Proteomes" id="UP001500298">
    <property type="component" value="Unassembled WGS sequence"/>
</dbReference>
<dbReference type="Pfam" id="PF01063">
    <property type="entry name" value="Aminotran_4"/>
    <property type="match status" value="1"/>
</dbReference>
<keyword evidence="10" id="KW-0028">Amino-acid biosynthesis</keyword>
<comment type="pathway">
    <text evidence="3 10">Amino-acid biosynthesis; L-leucine biosynthesis; L-leucine from 3-methyl-2-oxobutanoate: step 4/4.</text>
</comment>
<dbReference type="RefSeq" id="WP_345374184.1">
    <property type="nucleotide sequence ID" value="NZ_BAABJX010000056.1"/>
</dbReference>
<comment type="caution">
    <text evidence="11">The sequence shown here is derived from an EMBL/GenBank/DDBJ whole genome shotgun (WGS) entry which is preliminary data.</text>
</comment>
<evidence type="ECO:0000256" key="3">
    <source>
        <dbReference type="ARBA" id="ARBA00005072"/>
    </source>
</evidence>
<dbReference type="InterPro" id="IPR005785">
    <property type="entry name" value="B_amino_transI"/>
</dbReference>
<gene>
    <name evidence="10" type="primary">ilvE</name>
    <name evidence="11" type="ORF">GCM10023331_35100</name>
</gene>
<evidence type="ECO:0000256" key="7">
    <source>
        <dbReference type="ARBA" id="ARBA00048212"/>
    </source>
</evidence>
<comment type="catalytic activity">
    <reaction evidence="8 10">
        <text>L-isoleucine + 2-oxoglutarate = (S)-3-methyl-2-oxopentanoate + L-glutamate</text>
        <dbReference type="Rhea" id="RHEA:24801"/>
        <dbReference type="ChEBI" id="CHEBI:16810"/>
        <dbReference type="ChEBI" id="CHEBI:29985"/>
        <dbReference type="ChEBI" id="CHEBI:35146"/>
        <dbReference type="ChEBI" id="CHEBI:58045"/>
        <dbReference type="EC" id="2.6.1.42"/>
    </reaction>
</comment>
<comment type="pathway">
    <text evidence="2 10">Amino-acid biosynthesis; L-valine biosynthesis; L-valine from pyruvate: step 4/4.</text>
</comment>
<keyword evidence="12" id="KW-1185">Reference proteome</keyword>
<evidence type="ECO:0000256" key="9">
    <source>
        <dbReference type="ARBA" id="ARBA00049229"/>
    </source>
</evidence>
<dbReference type="NCBIfam" id="TIGR01122">
    <property type="entry name" value="ilvE_I"/>
    <property type="match status" value="1"/>
</dbReference>
<dbReference type="Gene3D" id="3.20.10.10">
    <property type="entry name" value="D-amino Acid Aminotransferase, subunit A, domain 2"/>
    <property type="match status" value="1"/>
</dbReference>
<organism evidence="11 12">
    <name type="scientific">Algivirga pacifica</name>
    <dbReference type="NCBI Taxonomy" id="1162670"/>
    <lineage>
        <taxon>Bacteria</taxon>
        <taxon>Pseudomonadati</taxon>
        <taxon>Bacteroidota</taxon>
        <taxon>Cytophagia</taxon>
        <taxon>Cytophagales</taxon>
        <taxon>Flammeovirgaceae</taxon>
        <taxon>Algivirga</taxon>
    </lineage>
</organism>
<dbReference type="PANTHER" id="PTHR42743">
    <property type="entry name" value="AMINO-ACID AMINOTRANSFERASE"/>
    <property type="match status" value="1"/>
</dbReference>
<dbReference type="SUPFAM" id="SSF56752">
    <property type="entry name" value="D-aminoacid aminotransferase-like PLP-dependent enzymes"/>
    <property type="match status" value="1"/>
</dbReference>
<comment type="catalytic activity">
    <reaction evidence="9 10">
        <text>L-leucine + 2-oxoglutarate = 4-methyl-2-oxopentanoate + L-glutamate</text>
        <dbReference type="Rhea" id="RHEA:18321"/>
        <dbReference type="ChEBI" id="CHEBI:16810"/>
        <dbReference type="ChEBI" id="CHEBI:17865"/>
        <dbReference type="ChEBI" id="CHEBI:29985"/>
        <dbReference type="ChEBI" id="CHEBI:57427"/>
        <dbReference type="EC" id="2.6.1.42"/>
    </reaction>
</comment>
<evidence type="ECO:0000256" key="8">
    <source>
        <dbReference type="ARBA" id="ARBA00048798"/>
    </source>
</evidence>
<evidence type="ECO:0000256" key="4">
    <source>
        <dbReference type="ARBA" id="ARBA00009320"/>
    </source>
</evidence>
<evidence type="ECO:0000256" key="5">
    <source>
        <dbReference type="ARBA" id="ARBA00022576"/>
    </source>
</evidence>
<comment type="cofactor">
    <cofactor evidence="10">
        <name>pyridoxal 5'-phosphate</name>
        <dbReference type="ChEBI" id="CHEBI:597326"/>
    </cofactor>
</comment>
<keyword evidence="5 10" id="KW-0032">Aminotransferase</keyword>
<sequence>MKYFDKETVVFHKGKFIKAENAVTDLYTQSLHYGNGIFDAMRAYDTPLGAHVFKAREHYTRFLESAKRMHLPVHYTVDELISITYTLLEKNNLSNAYIRPLLYSGANMELTPAGEGNLFIATWEWEKYLGKDLLDIEISTYTRPSPKSGDVEAKISGNYTNGIVAAATAKENGFDDALLLDVEGFLAEGTGANFFFEVDGKLYTPQKGHIFPGITREVVMEICQDHGIEVIEGKFKPADLSNIDGAFFTGTAAQITGIRSIHRRNMNKPWKATLGYLIAEQYGHKVAQNEYDTYSII</sequence>
<comment type="function">
    <text evidence="10">Acts on leucine, isoleucine and valine.</text>
</comment>
<dbReference type="EC" id="2.6.1.42" evidence="10"/>
<dbReference type="PANTHER" id="PTHR42743:SF11">
    <property type="entry name" value="AMINODEOXYCHORISMATE LYASE"/>
    <property type="match status" value="1"/>
</dbReference>
<keyword evidence="10" id="KW-0663">Pyridoxal phosphate</keyword>
<comment type="similarity">
    <text evidence="4 10">Belongs to the class-IV pyridoxal-phosphate-dependent aminotransferase family.</text>
</comment>
<dbReference type="Gene3D" id="3.30.470.10">
    <property type="match status" value="1"/>
</dbReference>
<comment type="catalytic activity">
    <reaction evidence="7 10">
        <text>L-valine + 2-oxoglutarate = 3-methyl-2-oxobutanoate + L-glutamate</text>
        <dbReference type="Rhea" id="RHEA:24813"/>
        <dbReference type="ChEBI" id="CHEBI:11851"/>
        <dbReference type="ChEBI" id="CHEBI:16810"/>
        <dbReference type="ChEBI" id="CHEBI:29985"/>
        <dbReference type="ChEBI" id="CHEBI:57762"/>
        <dbReference type="EC" id="2.6.1.42"/>
    </reaction>
</comment>
<proteinExistence type="inferred from homology"/>
<evidence type="ECO:0000313" key="12">
    <source>
        <dbReference type="Proteomes" id="UP001500298"/>
    </source>
</evidence>
<accession>A0ABP9DIH9</accession>
<protein>
    <recommendedName>
        <fullName evidence="10">Branched-chain-amino-acid aminotransferase</fullName>
        <shortName evidence="10">BCAT</shortName>
        <ecNumber evidence="10">2.6.1.42</ecNumber>
    </recommendedName>
</protein>
<keyword evidence="10" id="KW-0100">Branched-chain amino acid biosynthesis</keyword>
<keyword evidence="6 10" id="KW-0808">Transferase</keyword>
<evidence type="ECO:0000256" key="10">
    <source>
        <dbReference type="RuleBase" id="RU364094"/>
    </source>
</evidence>
<dbReference type="InterPro" id="IPR001544">
    <property type="entry name" value="Aminotrans_IV"/>
</dbReference>
<evidence type="ECO:0000313" key="11">
    <source>
        <dbReference type="EMBL" id="GAA4847333.1"/>
    </source>
</evidence>
<comment type="pathway">
    <text evidence="1 10">Amino-acid biosynthesis; L-isoleucine biosynthesis; L-isoleucine from 2-oxobutanoate: step 4/4.</text>
</comment>
<name>A0ABP9DIH9_9BACT</name>